<dbReference type="EMBL" id="WVIE01000009">
    <property type="protein sequence ID" value="NDJ17618.1"/>
    <property type="molecule type" value="Genomic_DNA"/>
</dbReference>
<dbReference type="AlphaFoldDB" id="A0A8J7Z3U2"/>
<proteinExistence type="predicted"/>
<dbReference type="Pfam" id="PF14559">
    <property type="entry name" value="TPR_19"/>
    <property type="match status" value="1"/>
</dbReference>
<comment type="caution">
    <text evidence="1">The sequence shown here is derived from an EMBL/GenBank/DDBJ whole genome shotgun (WGS) entry which is preliminary data.</text>
</comment>
<dbReference type="InterPro" id="IPR011990">
    <property type="entry name" value="TPR-like_helical_dom_sf"/>
</dbReference>
<gene>
    <name evidence="1" type="ORF">GS601_09995</name>
</gene>
<evidence type="ECO:0000313" key="1">
    <source>
        <dbReference type="EMBL" id="NDJ17618.1"/>
    </source>
</evidence>
<dbReference type="RefSeq" id="WP_162423126.1">
    <property type="nucleotide sequence ID" value="NZ_WVIE01000009.1"/>
</dbReference>
<name>A0A8J7Z3U2_9CYAN</name>
<reference evidence="1" key="1">
    <citation type="submission" date="2019-12" db="EMBL/GenBank/DDBJ databases">
        <title>High-Quality draft genome sequences of three cyanobacteria isolated from the limestone walls of the Old Cathedral of Coimbra.</title>
        <authorList>
            <person name="Tiago I."/>
            <person name="Soares F."/>
            <person name="Portugal A."/>
        </authorList>
    </citation>
    <scope>NUCLEOTIDE SEQUENCE</scope>
    <source>
        <strain evidence="1">A</strain>
    </source>
</reference>
<dbReference type="Gene3D" id="1.25.40.10">
    <property type="entry name" value="Tetratricopeptide repeat domain"/>
    <property type="match status" value="1"/>
</dbReference>
<protein>
    <submittedName>
        <fullName evidence="1">Tetratricopeptide repeat protein</fullName>
    </submittedName>
</protein>
<sequence length="364" mass="41417">MLDQLAAAFDRQDYKTAASLLKAFLKDSPQNPWGHFYRGKLSEASGDWENARKLYQQILREALNPKVVVQARQALGQIDALEQAKHQAAIAQATADPQDAELGMLILETMASAAKPTAAQAFAQIMKIDPYTARLQLPNKGWKLYRIGAIGELRLYGQQLQAANIPSFWASVTDVQTFSVFQVHHFQDYEPDALAVCENEQGQLGMLKFAWAEVSQRVEGMLPVYERVVDISPRKGIERQRKEQTQDFARICDLHLPGRRCILRLCDWKYRFDQGIEFAALGKDVIELDQFVNRLHWNSLTSFLNDLLPNKPVWSEFTSFAETVIDFPVLLQKLPSNIHMFGQESSLWNSAFHLYSNLAAVRCR</sequence>
<evidence type="ECO:0000313" key="2">
    <source>
        <dbReference type="Proteomes" id="UP000646053"/>
    </source>
</evidence>
<keyword evidence="2" id="KW-1185">Reference proteome</keyword>
<organism evidence="1 2">
    <name type="scientific">Myxacorys almedinensis A</name>
    <dbReference type="NCBI Taxonomy" id="2690445"/>
    <lineage>
        <taxon>Bacteria</taxon>
        <taxon>Bacillati</taxon>
        <taxon>Cyanobacteriota</taxon>
        <taxon>Cyanophyceae</taxon>
        <taxon>Leptolyngbyales</taxon>
        <taxon>Leptolyngbyaceae</taxon>
        <taxon>Myxacorys</taxon>
        <taxon>Myxacorys almedinensis</taxon>
    </lineage>
</organism>
<dbReference type="SUPFAM" id="SSF48452">
    <property type="entry name" value="TPR-like"/>
    <property type="match status" value="1"/>
</dbReference>
<accession>A0A8J7Z3U2</accession>
<dbReference type="Proteomes" id="UP000646053">
    <property type="component" value="Unassembled WGS sequence"/>
</dbReference>